<proteinExistence type="evidence at transcript level"/>
<protein>
    <submittedName>
        <fullName evidence="6">Putative mannosyltransferase</fullName>
    </submittedName>
</protein>
<feature type="domain" description="MIR" evidence="5">
    <location>
        <begin position="90"/>
        <end position="145"/>
    </location>
</feature>
<accession>U5EJF4</accession>
<keyword evidence="1 4" id="KW-0732">Signal</keyword>
<dbReference type="InterPro" id="IPR016093">
    <property type="entry name" value="MIR_motif"/>
</dbReference>
<feature type="chain" id="PRO_5004659788" evidence="4">
    <location>
        <begin position="26"/>
        <end position="221"/>
    </location>
</feature>
<keyword evidence="2" id="KW-0677">Repeat</keyword>
<dbReference type="SUPFAM" id="SSF82109">
    <property type="entry name" value="MIR domain"/>
    <property type="match status" value="1"/>
</dbReference>
<feature type="signal peptide" evidence="4">
    <location>
        <begin position="1"/>
        <end position="25"/>
    </location>
</feature>
<feature type="domain" description="MIR" evidence="5">
    <location>
        <begin position="28"/>
        <end position="82"/>
    </location>
</feature>
<reference evidence="6" key="1">
    <citation type="journal article" date="2014" name="Insect Biochem. Mol. Biol.">
        <title>An insight into the sialome of the frog biting fly, Corethrella appendiculata.</title>
        <authorList>
            <person name="Ribeiro J.M.C."/>
            <person name="Chagas A.C."/>
            <person name="Pham V.M."/>
            <person name="Lounibos L.P."/>
            <person name="Calvo E."/>
        </authorList>
    </citation>
    <scope>NUCLEOTIDE SEQUENCE</scope>
    <source>
        <tissue evidence="6">Salivary glands</tissue>
    </source>
</reference>
<dbReference type="PANTHER" id="PTHR46809">
    <property type="entry name" value="STROMAL CELL-DERIVED FACTOR 2-LIKE PROTEIN"/>
    <property type="match status" value="1"/>
</dbReference>
<keyword evidence="6" id="KW-0808">Transferase</keyword>
<dbReference type="InterPro" id="IPR036300">
    <property type="entry name" value="MIR_dom_sf"/>
</dbReference>
<evidence type="ECO:0000256" key="2">
    <source>
        <dbReference type="ARBA" id="ARBA00022737"/>
    </source>
</evidence>
<evidence type="ECO:0000256" key="3">
    <source>
        <dbReference type="SAM" id="MobiDB-lite"/>
    </source>
</evidence>
<dbReference type="PROSITE" id="PS50919">
    <property type="entry name" value="MIR"/>
    <property type="match status" value="2"/>
</dbReference>
<feature type="region of interest" description="Disordered" evidence="3">
    <location>
        <begin position="124"/>
        <end position="147"/>
    </location>
</feature>
<keyword evidence="6" id="KW-0328">Glycosyltransferase</keyword>
<dbReference type="EMBL" id="GANO01002254">
    <property type="protein sequence ID" value="JAB57617.1"/>
    <property type="molecule type" value="mRNA"/>
</dbReference>
<dbReference type="AlphaFoldDB" id="U5EJF4"/>
<evidence type="ECO:0000259" key="5">
    <source>
        <dbReference type="PROSITE" id="PS50919"/>
    </source>
</evidence>
<evidence type="ECO:0000256" key="1">
    <source>
        <dbReference type="ARBA" id="ARBA00022729"/>
    </source>
</evidence>
<dbReference type="GO" id="GO:0016757">
    <property type="term" value="F:glycosyltransferase activity"/>
    <property type="evidence" value="ECO:0007669"/>
    <property type="project" value="UniProtKB-KW"/>
</dbReference>
<organism evidence="6">
    <name type="scientific">Corethrella appendiculata</name>
    <dbReference type="NCBI Taxonomy" id="1370023"/>
    <lineage>
        <taxon>Eukaryota</taxon>
        <taxon>Metazoa</taxon>
        <taxon>Ecdysozoa</taxon>
        <taxon>Arthropoda</taxon>
        <taxon>Hexapoda</taxon>
        <taxon>Insecta</taxon>
        <taxon>Pterygota</taxon>
        <taxon>Neoptera</taxon>
        <taxon>Endopterygota</taxon>
        <taxon>Diptera</taxon>
        <taxon>Nematocera</taxon>
        <taxon>Culicoidea</taxon>
        <taxon>Chaoboridae</taxon>
        <taxon>Corethrella</taxon>
    </lineage>
</organism>
<evidence type="ECO:0000256" key="4">
    <source>
        <dbReference type="SAM" id="SignalP"/>
    </source>
</evidence>
<dbReference type="PANTHER" id="PTHR46809:SF2">
    <property type="entry name" value="GH21273P"/>
    <property type="match status" value="1"/>
</dbReference>
<dbReference type="SMART" id="SM00472">
    <property type="entry name" value="MIR"/>
    <property type="match status" value="3"/>
</dbReference>
<dbReference type="Gene3D" id="2.80.10.50">
    <property type="match status" value="1"/>
</dbReference>
<sequence length="221" mass="24751">MINYLEYFTLVLIFSLIYNLNTAFAAKNKYVTCGTVLKLLNTDYNVRLHSHDVKYGTGSGQQSVTATEVQEDVNSHWQINAPTGKFCERGESIKCGDIIRLYHLATNKNLHSHHFQSPLSGNQEISCYGNDNGEGDSSDHRESPSPLSLPWLRDMKIKLRHVDTDSFLGVSGRTFGRPINGQMEVIGTHSSYSGAEWKAAEGLFVHPKEKDQYSGNVHTEL</sequence>
<name>U5EJF4_9DIPT</name>
<evidence type="ECO:0000313" key="6">
    <source>
        <dbReference type="EMBL" id="JAB57617.1"/>
    </source>
</evidence>
<dbReference type="Pfam" id="PF02815">
    <property type="entry name" value="MIR"/>
    <property type="match status" value="1"/>
</dbReference>